<keyword evidence="4" id="KW-1185">Reference proteome</keyword>
<dbReference type="GO" id="GO:0000492">
    <property type="term" value="P:box C/D snoRNP assembly"/>
    <property type="evidence" value="ECO:0007669"/>
    <property type="project" value="TreeGrafter"/>
</dbReference>
<evidence type="ECO:0000313" key="4">
    <source>
        <dbReference type="Proteomes" id="UP000494165"/>
    </source>
</evidence>
<dbReference type="Proteomes" id="UP000494165">
    <property type="component" value="Unassembled WGS sequence"/>
</dbReference>
<sequence>MFPHLKAVPPPPPPPLNSHYTLQTFALPPVQYFGLPNPARGRAQTRGRANGTKFGGNGNAGKKPTCDNCDRCFSTPQELAEHVSQHQICGQEGCTFSAHPKVVAKHIEVQHKSGLYARMKKEADDWIEARKKKYPTKDNIAKKIEAREERIARGERISKPNSRFAARGRKNGWSRPGRNHPYGKPAQNEPIPDQPVPKVPDSSQSEPDQVVTKSELPAKEEHAVINNPLASLVGQYNSDNEDSDQDSPPEEAPVSRELGGPPLPPQLIKEVNHIPVISKVPPKPNRPRIDPRVQFKKRNRPPTLLRKLLEPEIRRERNMILQCVHYVVKNNFFK</sequence>
<dbReference type="InterPro" id="IPR013087">
    <property type="entry name" value="Znf_C2H2_type"/>
</dbReference>
<dbReference type="GO" id="GO:0003723">
    <property type="term" value="F:RNA binding"/>
    <property type="evidence" value="ECO:0007669"/>
    <property type="project" value="InterPro"/>
</dbReference>
<accession>A0A8S1BUV5</accession>
<evidence type="ECO:0000259" key="2">
    <source>
        <dbReference type="PROSITE" id="PS00028"/>
    </source>
</evidence>
<dbReference type="InterPro" id="IPR019496">
    <property type="entry name" value="NUFIP1_cons_dom"/>
</dbReference>
<dbReference type="AlphaFoldDB" id="A0A8S1BUV5"/>
<proteinExistence type="predicted"/>
<dbReference type="PANTHER" id="PTHR13309:SF0">
    <property type="entry name" value="FMR1-INTERACTING PROTEIN NUFIP1"/>
    <property type="match status" value="1"/>
</dbReference>
<dbReference type="Pfam" id="PF10453">
    <property type="entry name" value="NUFIP1"/>
    <property type="match status" value="1"/>
</dbReference>
<dbReference type="EMBL" id="CADEPI010000011">
    <property type="protein sequence ID" value="CAB3363266.1"/>
    <property type="molecule type" value="Genomic_DNA"/>
</dbReference>
<dbReference type="PROSITE" id="PS00028">
    <property type="entry name" value="ZINC_FINGER_C2H2_1"/>
    <property type="match status" value="1"/>
</dbReference>
<feature type="compositionally biased region" description="Acidic residues" evidence="1">
    <location>
        <begin position="239"/>
        <end position="249"/>
    </location>
</feature>
<organism evidence="3 4">
    <name type="scientific">Cloeon dipterum</name>
    <dbReference type="NCBI Taxonomy" id="197152"/>
    <lineage>
        <taxon>Eukaryota</taxon>
        <taxon>Metazoa</taxon>
        <taxon>Ecdysozoa</taxon>
        <taxon>Arthropoda</taxon>
        <taxon>Hexapoda</taxon>
        <taxon>Insecta</taxon>
        <taxon>Pterygota</taxon>
        <taxon>Palaeoptera</taxon>
        <taxon>Ephemeroptera</taxon>
        <taxon>Pisciforma</taxon>
        <taxon>Baetidae</taxon>
        <taxon>Cloeon</taxon>
    </lineage>
</organism>
<dbReference type="OrthoDB" id="273070at2759"/>
<feature type="region of interest" description="Disordered" evidence="1">
    <location>
        <begin position="151"/>
        <end position="267"/>
    </location>
</feature>
<name>A0A8S1BUV5_9INSE</name>
<dbReference type="GO" id="GO:0005634">
    <property type="term" value="C:nucleus"/>
    <property type="evidence" value="ECO:0007669"/>
    <property type="project" value="TreeGrafter"/>
</dbReference>
<dbReference type="SMART" id="SM00355">
    <property type="entry name" value="ZnF_C2H2"/>
    <property type="match status" value="2"/>
</dbReference>
<gene>
    <name evidence="3" type="ORF">CLODIP_2_CD14821</name>
</gene>
<reference evidence="3 4" key="1">
    <citation type="submission" date="2020-04" db="EMBL/GenBank/DDBJ databases">
        <authorList>
            <person name="Alioto T."/>
            <person name="Alioto T."/>
            <person name="Gomez Garrido J."/>
        </authorList>
    </citation>
    <scope>NUCLEOTIDE SEQUENCE [LARGE SCALE GENOMIC DNA]</scope>
</reference>
<dbReference type="PANTHER" id="PTHR13309">
    <property type="entry name" value="NUCLEAR FRAGILE X MENTAL RETARDATION PROTEIN INTERACTING PROTEIN 1"/>
    <property type="match status" value="1"/>
</dbReference>
<dbReference type="InterPro" id="IPR039136">
    <property type="entry name" value="NUFIP1-like"/>
</dbReference>
<feature type="domain" description="C2H2-type" evidence="2">
    <location>
        <begin position="66"/>
        <end position="86"/>
    </location>
</feature>
<protein>
    <recommendedName>
        <fullName evidence="2">C2H2-type domain-containing protein</fullName>
    </recommendedName>
</protein>
<comment type="caution">
    <text evidence="3">The sequence shown here is derived from an EMBL/GenBank/DDBJ whole genome shotgun (WGS) entry which is preliminary data.</text>
</comment>
<evidence type="ECO:0000313" key="3">
    <source>
        <dbReference type="EMBL" id="CAB3363266.1"/>
    </source>
</evidence>
<evidence type="ECO:0000256" key="1">
    <source>
        <dbReference type="SAM" id="MobiDB-lite"/>
    </source>
</evidence>